<keyword evidence="2" id="KW-0963">Cytoplasm</keyword>
<reference evidence="7 8" key="1">
    <citation type="submission" date="2023-05" db="EMBL/GenBank/DDBJ databases">
        <title>B98-5 Cell Line De Novo Hybrid Assembly: An Optical Mapping Approach.</title>
        <authorList>
            <person name="Kananen K."/>
            <person name="Auerbach J.A."/>
            <person name="Kautto E."/>
            <person name="Blachly J.S."/>
        </authorList>
    </citation>
    <scope>NUCLEOTIDE SEQUENCE [LARGE SCALE GENOMIC DNA]</scope>
    <source>
        <strain evidence="7">B95-8</strain>
        <tissue evidence="7">Cell line</tissue>
    </source>
</reference>
<keyword evidence="3" id="KW-0597">Phosphoprotein</keyword>
<gene>
    <name evidence="7" type="ORF">P7K49_009149</name>
</gene>
<evidence type="ECO:0000256" key="2">
    <source>
        <dbReference type="ARBA" id="ARBA00022490"/>
    </source>
</evidence>
<evidence type="ECO:0000256" key="5">
    <source>
        <dbReference type="SAM" id="Coils"/>
    </source>
</evidence>
<evidence type="ECO:0000313" key="8">
    <source>
        <dbReference type="Proteomes" id="UP001266305"/>
    </source>
</evidence>
<sequence>MGPGGPDVTCLMCDLHLEQGYRERLSLLRSEVEAEQELFWEQARKQRAVLERDMGRLQAEEAGLREKLTLALKDLLGFGECLTAVPRHGSSEALQWDRGAVPALLPPSSSSPKSPHLPHLSGGGAVQPLTPQQPCSLPFSPRSPPSADAASSPAAI</sequence>
<comment type="subcellular location">
    <subcellularLocation>
        <location evidence="1">Cytoplasm</location>
        <location evidence="1">Cytoskeleton</location>
        <location evidence="1">Microtubule organizing center</location>
        <location evidence="1">Centrosome</location>
    </subcellularLocation>
</comment>
<name>A0ABQ9VLF2_SAGOE</name>
<evidence type="ECO:0000313" key="7">
    <source>
        <dbReference type="EMBL" id="KAK2109403.1"/>
    </source>
</evidence>
<keyword evidence="8" id="KW-1185">Reference proteome</keyword>
<evidence type="ECO:0000256" key="4">
    <source>
        <dbReference type="ARBA" id="ARBA00023212"/>
    </source>
</evidence>
<feature type="compositionally biased region" description="Low complexity" evidence="6">
    <location>
        <begin position="145"/>
        <end position="156"/>
    </location>
</feature>
<evidence type="ECO:0000256" key="3">
    <source>
        <dbReference type="ARBA" id="ARBA00022553"/>
    </source>
</evidence>
<dbReference type="Proteomes" id="UP001266305">
    <property type="component" value="Unassembled WGS sequence"/>
</dbReference>
<organism evidence="7 8">
    <name type="scientific">Saguinus oedipus</name>
    <name type="common">Cotton-top tamarin</name>
    <name type="synonym">Oedipomidas oedipus</name>
    <dbReference type="NCBI Taxonomy" id="9490"/>
    <lineage>
        <taxon>Eukaryota</taxon>
        <taxon>Metazoa</taxon>
        <taxon>Chordata</taxon>
        <taxon>Craniata</taxon>
        <taxon>Vertebrata</taxon>
        <taxon>Euteleostomi</taxon>
        <taxon>Mammalia</taxon>
        <taxon>Eutheria</taxon>
        <taxon>Euarchontoglires</taxon>
        <taxon>Primates</taxon>
        <taxon>Haplorrhini</taxon>
        <taxon>Platyrrhini</taxon>
        <taxon>Cebidae</taxon>
        <taxon>Callitrichinae</taxon>
        <taxon>Saguinus</taxon>
    </lineage>
</organism>
<accession>A0ABQ9VLF2</accession>
<evidence type="ECO:0000256" key="1">
    <source>
        <dbReference type="ARBA" id="ARBA00004300"/>
    </source>
</evidence>
<evidence type="ECO:0000256" key="6">
    <source>
        <dbReference type="SAM" id="MobiDB-lite"/>
    </source>
</evidence>
<protein>
    <submittedName>
        <fullName evidence="7">Uncharacterized protein</fullName>
    </submittedName>
</protein>
<comment type="caution">
    <text evidence="7">The sequence shown here is derived from an EMBL/GenBank/DDBJ whole genome shotgun (WGS) entry which is preliminary data.</text>
</comment>
<dbReference type="EMBL" id="JASSZA010000005">
    <property type="protein sequence ID" value="KAK2109403.1"/>
    <property type="molecule type" value="Genomic_DNA"/>
</dbReference>
<feature type="compositionally biased region" description="Low complexity" evidence="6">
    <location>
        <begin position="102"/>
        <end position="120"/>
    </location>
</feature>
<proteinExistence type="predicted"/>
<feature type="region of interest" description="Disordered" evidence="6">
    <location>
        <begin position="102"/>
        <end position="156"/>
    </location>
</feature>
<feature type="coiled-coil region" evidence="5">
    <location>
        <begin position="40"/>
        <end position="67"/>
    </location>
</feature>
<keyword evidence="5" id="KW-0175">Coiled coil</keyword>
<keyword evidence="4" id="KW-0206">Cytoskeleton</keyword>
<dbReference type="PANTHER" id="PTHR18905:SF12">
    <property type="entry name" value="NINEIN-LIKE PROTEIN"/>
    <property type="match status" value="1"/>
</dbReference>
<dbReference type="PANTHER" id="PTHR18905">
    <property type="entry name" value="NINEIN"/>
    <property type="match status" value="1"/>
</dbReference>